<dbReference type="PROSITE" id="PS00028">
    <property type="entry name" value="ZINC_FINGER_C2H2_1"/>
    <property type="match status" value="2"/>
</dbReference>
<evidence type="ECO:0000256" key="5">
    <source>
        <dbReference type="SAM" id="MobiDB-lite"/>
    </source>
</evidence>
<feature type="domain" description="C2H2-type" evidence="6">
    <location>
        <begin position="236"/>
        <end position="263"/>
    </location>
</feature>
<dbReference type="EMBL" id="JBEVYD010000002">
    <property type="protein sequence ID" value="KAL3234990.1"/>
    <property type="molecule type" value="Genomic_DNA"/>
</dbReference>
<feature type="compositionally biased region" description="Low complexity" evidence="5">
    <location>
        <begin position="140"/>
        <end position="155"/>
    </location>
</feature>
<dbReference type="Pfam" id="PF00096">
    <property type="entry name" value="zf-C2H2"/>
    <property type="match status" value="2"/>
</dbReference>
<keyword evidence="8" id="KW-1185">Reference proteome</keyword>
<dbReference type="PANTHER" id="PTHR23235:SF120">
    <property type="entry name" value="KRUPPEL-LIKE FACTOR 15"/>
    <property type="match status" value="1"/>
</dbReference>
<dbReference type="SUPFAM" id="SSF57667">
    <property type="entry name" value="beta-beta-alpha zinc fingers"/>
    <property type="match status" value="1"/>
</dbReference>
<dbReference type="Proteomes" id="UP001623330">
    <property type="component" value="Unassembled WGS sequence"/>
</dbReference>
<sequence length="284" mass="31569">MEFDLQNILLDQFLDVSNPVVDLKLNKDEKDLVSSPPSFTVDNLDLSSLNFDMSSNNTTTSNTTVATPNEISNNMPTEGIFDLNFDFGNSNVASNIAPREEEETTSPLTMHNHNDCCAKAEDLDLNNLLNLNIDMFLSASSPASSTTPSMSMTSTRNGSLAATPLSNLSKKRSKSLTTTQLNRTSSVSIPKIRGRKPSLHYDDAKVFKCEMCERRFKRQEHLKRHVSSLHMGERPYSCEICLKSFSRSDNLSQHKRTHSNVKGVNAPKRNSSTTLSSRSVSSRL</sequence>
<keyword evidence="2 4" id="KW-0863">Zinc-finger</keyword>
<feature type="domain" description="C2H2-type" evidence="6">
    <location>
        <begin position="207"/>
        <end position="235"/>
    </location>
</feature>
<evidence type="ECO:0000313" key="8">
    <source>
        <dbReference type="Proteomes" id="UP001623330"/>
    </source>
</evidence>
<name>A0ABR4P0A5_9SACH</name>
<keyword evidence="1" id="KW-0479">Metal-binding</keyword>
<organism evidence="7 8">
    <name type="scientific">Nakaseomyces bracarensis</name>
    <dbReference type="NCBI Taxonomy" id="273131"/>
    <lineage>
        <taxon>Eukaryota</taxon>
        <taxon>Fungi</taxon>
        <taxon>Dikarya</taxon>
        <taxon>Ascomycota</taxon>
        <taxon>Saccharomycotina</taxon>
        <taxon>Saccharomycetes</taxon>
        <taxon>Saccharomycetales</taxon>
        <taxon>Saccharomycetaceae</taxon>
        <taxon>Nakaseomyces</taxon>
    </lineage>
</organism>
<evidence type="ECO:0000256" key="2">
    <source>
        <dbReference type="ARBA" id="ARBA00022771"/>
    </source>
</evidence>
<dbReference type="InterPro" id="IPR036236">
    <property type="entry name" value="Znf_C2H2_sf"/>
</dbReference>
<dbReference type="InterPro" id="IPR013087">
    <property type="entry name" value="Znf_C2H2_type"/>
</dbReference>
<protein>
    <recommendedName>
        <fullName evidence="6">C2H2-type domain-containing protein</fullName>
    </recommendedName>
</protein>
<gene>
    <name evidence="7" type="ORF">RNJ44_02778</name>
</gene>
<feature type="region of interest" description="Disordered" evidence="5">
    <location>
        <begin position="249"/>
        <end position="284"/>
    </location>
</feature>
<proteinExistence type="predicted"/>
<evidence type="ECO:0000256" key="1">
    <source>
        <dbReference type="ARBA" id="ARBA00022723"/>
    </source>
</evidence>
<evidence type="ECO:0000256" key="3">
    <source>
        <dbReference type="ARBA" id="ARBA00022833"/>
    </source>
</evidence>
<dbReference type="SMART" id="SM00355">
    <property type="entry name" value="ZnF_C2H2"/>
    <property type="match status" value="2"/>
</dbReference>
<evidence type="ECO:0000313" key="7">
    <source>
        <dbReference type="EMBL" id="KAL3234990.1"/>
    </source>
</evidence>
<accession>A0ABR4P0A5</accession>
<keyword evidence="3" id="KW-0862">Zinc</keyword>
<feature type="region of interest" description="Disordered" evidence="5">
    <location>
        <begin position="140"/>
        <end position="187"/>
    </location>
</feature>
<feature type="compositionally biased region" description="Low complexity" evidence="5">
    <location>
        <begin position="271"/>
        <end position="284"/>
    </location>
</feature>
<dbReference type="PROSITE" id="PS50157">
    <property type="entry name" value="ZINC_FINGER_C2H2_2"/>
    <property type="match status" value="2"/>
</dbReference>
<reference evidence="7 8" key="1">
    <citation type="submission" date="2024-05" db="EMBL/GenBank/DDBJ databases">
        <title>Long read based assembly of the Candida bracarensis genome reveals expanded adhesin content.</title>
        <authorList>
            <person name="Marcet-Houben M."/>
            <person name="Ksiezopolska E."/>
            <person name="Gabaldon T."/>
        </authorList>
    </citation>
    <scope>NUCLEOTIDE SEQUENCE [LARGE SCALE GENOMIC DNA]</scope>
    <source>
        <strain evidence="7 8">CBM6</strain>
    </source>
</reference>
<evidence type="ECO:0000256" key="4">
    <source>
        <dbReference type="PROSITE-ProRule" id="PRU00042"/>
    </source>
</evidence>
<comment type="caution">
    <text evidence="7">The sequence shown here is derived from an EMBL/GenBank/DDBJ whole genome shotgun (WGS) entry which is preliminary data.</text>
</comment>
<evidence type="ECO:0000259" key="6">
    <source>
        <dbReference type="PROSITE" id="PS50157"/>
    </source>
</evidence>
<dbReference type="PANTHER" id="PTHR23235">
    <property type="entry name" value="KRUEPPEL-LIKE TRANSCRIPTION FACTOR"/>
    <property type="match status" value="1"/>
</dbReference>
<dbReference type="Gene3D" id="3.30.160.60">
    <property type="entry name" value="Classic Zinc Finger"/>
    <property type="match status" value="2"/>
</dbReference>